<dbReference type="InterPro" id="IPR016181">
    <property type="entry name" value="Acyl_CoA_acyltransferase"/>
</dbReference>
<dbReference type="SUPFAM" id="SSF55729">
    <property type="entry name" value="Acyl-CoA N-acyltransferases (Nat)"/>
    <property type="match status" value="1"/>
</dbReference>
<dbReference type="Pfam" id="PF13302">
    <property type="entry name" value="Acetyltransf_3"/>
    <property type="match status" value="1"/>
</dbReference>
<dbReference type="PROSITE" id="PS51186">
    <property type="entry name" value="GNAT"/>
    <property type="match status" value="1"/>
</dbReference>
<keyword evidence="3" id="KW-1185">Reference proteome</keyword>
<dbReference type="GO" id="GO:1990189">
    <property type="term" value="F:protein N-terminal-serine acetyltransferase activity"/>
    <property type="evidence" value="ECO:0007669"/>
    <property type="project" value="TreeGrafter"/>
</dbReference>
<name>A0A3S9A995_9BACL</name>
<dbReference type="PANTHER" id="PTHR43441:SF11">
    <property type="entry name" value="RIBOSOMAL-PROTEIN-SERINE ACETYLTRANSFERASE"/>
    <property type="match status" value="1"/>
</dbReference>
<dbReference type="InterPro" id="IPR051908">
    <property type="entry name" value="Ribosomal_N-acetyltransferase"/>
</dbReference>
<dbReference type="KEGG" id="palb:EJC50_22825"/>
<evidence type="ECO:0000313" key="2">
    <source>
        <dbReference type="EMBL" id="AZN42196.1"/>
    </source>
</evidence>
<dbReference type="AlphaFoldDB" id="A0A3S9A995"/>
<dbReference type="GO" id="GO:0005737">
    <property type="term" value="C:cytoplasm"/>
    <property type="evidence" value="ECO:0007669"/>
    <property type="project" value="TreeGrafter"/>
</dbReference>
<dbReference type="PANTHER" id="PTHR43441">
    <property type="entry name" value="RIBOSOMAL-PROTEIN-SERINE ACETYLTRANSFERASE"/>
    <property type="match status" value="1"/>
</dbReference>
<dbReference type="Gene3D" id="3.40.630.30">
    <property type="match status" value="1"/>
</dbReference>
<evidence type="ECO:0000313" key="3">
    <source>
        <dbReference type="Proteomes" id="UP000272528"/>
    </source>
</evidence>
<dbReference type="RefSeq" id="WP_126017894.1">
    <property type="nucleotide sequence ID" value="NZ_CP034437.1"/>
</dbReference>
<keyword evidence="2" id="KW-0808">Transferase</keyword>
<reference evidence="3" key="1">
    <citation type="submission" date="2018-12" db="EMBL/GenBank/DDBJ databases">
        <title>Genome sequence of Peanibacillus sp.</title>
        <authorList>
            <person name="Subramani G."/>
            <person name="Srinivasan S."/>
            <person name="Kim M.K."/>
        </authorList>
    </citation>
    <scope>NUCLEOTIDE SEQUENCE [LARGE SCALE GENOMIC DNA]</scope>
    <source>
        <strain evidence="3">18JY67-1</strain>
    </source>
</reference>
<protein>
    <submittedName>
        <fullName evidence="2">N-acetyltransferase</fullName>
    </submittedName>
</protein>
<dbReference type="Proteomes" id="UP000272528">
    <property type="component" value="Chromosome"/>
</dbReference>
<feature type="domain" description="N-acetyltransferase" evidence="1">
    <location>
        <begin position="15"/>
        <end position="177"/>
    </location>
</feature>
<gene>
    <name evidence="2" type="ORF">EJC50_22825</name>
</gene>
<sequence length="184" mass="21601">METTNFNQQLVSNRLVLRRITLDDAKDIFDYAVDGEVSRFVTWEQHRSIEDTLAFLNIVIQKYDNKQPSDWAIVEKQSNKLIGMCGWVYVNENHRRAEIGYVLSRKYWNQGYMSEVVSQILDFGFNTLNLNRIEARCFAENTASERVMQKAGLRYEGLLREQMIIKGSNVDIKMYAILQKEWNS</sequence>
<dbReference type="GO" id="GO:0008999">
    <property type="term" value="F:protein-N-terminal-alanine acetyltransferase activity"/>
    <property type="evidence" value="ECO:0007669"/>
    <property type="project" value="TreeGrafter"/>
</dbReference>
<dbReference type="InterPro" id="IPR000182">
    <property type="entry name" value="GNAT_dom"/>
</dbReference>
<dbReference type="OrthoDB" id="9785602at2"/>
<accession>A0A3S9A995</accession>
<dbReference type="EMBL" id="CP034437">
    <property type="protein sequence ID" value="AZN42196.1"/>
    <property type="molecule type" value="Genomic_DNA"/>
</dbReference>
<evidence type="ECO:0000259" key="1">
    <source>
        <dbReference type="PROSITE" id="PS51186"/>
    </source>
</evidence>
<proteinExistence type="predicted"/>
<organism evidence="2 3">
    <name type="scientific">Paenibacillus albus</name>
    <dbReference type="NCBI Taxonomy" id="2495582"/>
    <lineage>
        <taxon>Bacteria</taxon>
        <taxon>Bacillati</taxon>
        <taxon>Bacillota</taxon>
        <taxon>Bacilli</taxon>
        <taxon>Bacillales</taxon>
        <taxon>Paenibacillaceae</taxon>
        <taxon>Paenibacillus</taxon>
    </lineage>
</organism>